<accession>A0ABQ3K8K5</accession>
<evidence type="ECO:0000313" key="3">
    <source>
        <dbReference type="Proteomes" id="UP000632154"/>
    </source>
</evidence>
<dbReference type="SUPFAM" id="SSF52949">
    <property type="entry name" value="Macro domain-like"/>
    <property type="match status" value="1"/>
</dbReference>
<protein>
    <submittedName>
        <fullName evidence="2">Macro domain-containing protein</fullName>
    </submittedName>
</protein>
<gene>
    <name evidence="2" type="ORF">GCM10017783_20400</name>
</gene>
<dbReference type="Gene3D" id="3.40.220.10">
    <property type="entry name" value="Leucine Aminopeptidase, subunit E, domain 1"/>
    <property type="match status" value="1"/>
</dbReference>
<dbReference type="SMART" id="SM00506">
    <property type="entry name" value="A1pp"/>
    <property type="match status" value="1"/>
</dbReference>
<reference evidence="3" key="1">
    <citation type="journal article" date="2019" name="Int. J. Syst. Evol. Microbiol.">
        <title>The Global Catalogue of Microorganisms (GCM) 10K type strain sequencing project: providing services to taxonomists for standard genome sequencing and annotation.</title>
        <authorList>
            <consortium name="The Broad Institute Genomics Platform"/>
            <consortium name="The Broad Institute Genome Sequencing Center for Infectious Disease"/>
            <person name="Wu L."/>
            <person name="Ma J."/>
        </authorList>
    </citation>
    <scope>NUCLEOTIDE SEQUENCE [LARGE SCALE GENOMIC DNA]</scope>
    <source>
        <strain evidence="3">CGMCC 1.18439</strain>
    </source>
</reference>
<evidence type="ECO:0000313" key="2">
    <source>
        <dbReference type="EMBL" id="GHG07762.1"/>
    </source>
</evidence>
<name>A0ABQ3K8K5_9DEIO</name>
<organism evidence="2 3">
    <name type="scientific">Deinococcus piscis</name>
    <dbReference type="NCBI Taxonomy" id="394230"/>
    <lineage>
        <taxon>Bacteria</taxon>
        <taxon>Thermotogati</taxon>
        <taxon>Deinococcota</taxon>
        <taxon>Deinococci</taxon>
        <taxon>Deinococcales</taxon>
        <taxon>Deinococcaceae</taxon>
        <taxon>Deinococcus</taxon>
    </lineage>
</organism>
<dbReference type="InterPro" id="IPR043472">
    <property type="entry name" value="Macro_dom-like"/>
</dbReference>
<dbReference type="PANTHER" id="PTHR11106">
    <property type="entry name" value="GANGLIOSIDE INDUCED DIFFERENTIATION ASSOCIATED PROTEIN 2-RELATED"/>
    <property type="match status" value="1"/>
</dbReference>
<dbReference type="Pfam" id="PF01661">
    <property type="entry name" value="Macro"/>
    <property type="match status" value="1"/>
</dbReference>
<evidence type="ECO:0000259" key="1">
    <source>
        <dbReference type="PROSITE" id="PS51154"/>
    </source>
</evidence>
<dbReference type="RefSeq" id="WP_189643644.1">
    <property type="nucleotide sequence ID" value="NZ_BNAL01000029.1"/>
</dbReference>
<keyword evidence="3" id="KW-1185">Reference proteome</keyword>
<dbReference type="Proteomes" id="UP000632154">
    <property type="component" value="Unassembled WGS sequence"/>
</dbReference>
<dbReference type="InterPro" id="IPR002589">
    <property type="entry name" value="Macro_dom"/>
</dbReference>
<comment type="caution">
    <text evidence="2">The sequence shown here is derived from an EMBL/GenBank/DDBJ whole genome shotgun (WGS) entry which is preliminary data.</text>
</comment>
<feature type="domain" description="Macro" evidence="1">
    <location>
        <begin position="1"/>
        <end position="176"/>
    </location>
</feature>
<dbReference type="PANTHER" id="PTHR11106:SF27">
    <property type="entry name" value="MACRO DOMAIN-CONTAINING PROTEIN"/>
    <property type="match status" value="1"/>
</dbReference>
<sequence length="177" mass="18230">MTPARERLSLVQGDITRQQVDAIVTAANAALRGGGGVDGAVHSAAGPELLAALRPIGGTPTGTAVLTPAFRLEERGVRWVIHAVGPVWHGGTHGEAEALAGAYRQSLDLAAEAGAQSAAFPLISAGVYGYPLEQALDIALRTLLAGLEQHPGLEARLVLFGEATYQAGRAALERLPS</sequence>
<dbReference type="EMBL" id="BNAL01000029">
    <property type="protein sequence ID" value="GHG07762.1"/>
    <property type="molecule type" value="Genomic_DNA"/>
</dbReference>
<proteinExistence type="predicted"/>
<dbReference type="PROSITE" id="PS51154">
    <property type="entry name" value="MACRO"/>
    <property type="match status" value="1"/>
</dbReference>